<feature type="region of interest" description="Disordered" evidence="1">
    <location>
        <begin position="1"/>
        <end position="20"/>
    </location>
</feature>
<evidence type="ECO:0000313" key="3">
    <source>
        <dbReference type="Proteomes" id="UP000183299"/>
    </source>
</evidence>
<accession>A0A1I3XFX6</accession>
<proteinExistence type="predicted"/>
<gene>
    <name evidence="2" type="ORF">SAMN04488138_1534</name>
</gene>
<dbReference type="Proteomes" id="UP000183299">
    <property type="component" value="Unassembled WGS sequence"/>
</dbReference>
<name>A0A1I3XFX6_9RHOB</name>
<keyword evidence="3" id="KW-1185">Reference proteome</keyword>
<dbReference type="AlphaFoldDB" id="A0A1I3XFX6"/>
<evidence type="ECO:0000256" key="1">
    <source>
        <dbReference type="SAM" id="MobiDB-lite"/>
    </source>
</evidence>
<organism evidence="2 3">
    <name type="scientific">Celeribacter halophilus</name>
    <dbReference type="NCBI Taxonomy" id="576117"/>
    <lineage>
        <taxon>Bacteria</taxon>
        <taxon>Pseudomonadati</taxon>
        <taxon>Pseudomonadota</taxon>
        <taxon>Alphaproteobacteria</taxon>
        <taxon>Rhodobacterales</taxon>
        <taxon>Roseobacteraceae</taxon>
        <taxon>Celeribacter</taxon>
    </lineage>
</organism>
<protein>
    <submittedName>
        <fullName evidence="2">Uncharacterized protein</fullName>
    </submittedName>
</protein>
<dbReference type="EMBL" id="FORY01000053">
    <property type="protein sequence ID" value="SFK18390.1"/>
    <property type="molecule type" value="Genomic_DNA"/>
</dbReference>
<sequence>MSQMSLFSSEEPHVSPSVSQDLEKDWTIRVVTSRSPILPLLTDIGPSGWFGRMCPASCQAAEDGTLVPSSGAWGNSGMGGPTESLTLNTSEHAASPTLSRSGGVVCSLSDILETGDVPQRFYLTPKACAGILRRAEKRGKDLPEMLHKALLSVVETAVEPLS</sequence>
<reference evidence="2 3" key="1">
    <citation type="submission" date="2016-10" db="EMBL/GenBank/DDBJ databases">
        <authorList>
            <person name="de Groot N.N."/>
        </authorList>
    </citation>
    <scope>NUCLEOTIDE SEQUENCE [LARGE SCALE GENOMIC DNA]</scope>
    <source>
        <strain evidence="2 3">CGMCC 1.8891</strain>
    </source>
</reference>
<evidence type="ECO:0000313" key="2">
    <source>
        <dbReference type="EMBL" id="SFK18390.1"/>
    </source>
</evidence>